<reference evidence="2" key="1">
    <citation type="journal article" date="2013" name="New Phytol.">
        <title>Comparative genomic and transcriptomic analyses reveal the hemibiotrophic stage shift of Colletotrichum fungi.</title>
        <authorList>
            <person name="Gan P."/>
            <person name="Ikeda K."/>
            <person name="Irieda H."/>
            <person name="Narusaka M."/>
            <person name="O'Connell R.J."/>
            <person name="Narusaka Y."/>
            <person name="Takano Y."/>
            <person name="Kubo Y."/>
            <person name="Shirasu K."/>
        </authorList>
    </citation>
    <scope>NUCLEOTIDE SEQUENCE [LARGE SCALE GENOMIC DNA]</scope>
    <source>
        <strain evidence="2">104-T / ATCC 96160 / CBS 514.97 / LARS 414 / MAFF 240422</strain>
    </source>
</reference>
<accession>A0A484FLC9</accession>
<organism evidence="1 2">
    <name type="scientific">Colletotrichum orbiculare (strain 104-T / ATCC 96160 / CBS 514.97 / LARS 414 / MAFF 240422)</name>
    <name type="common">Cucumber anthracnose fungus</name>
    <name type="synonym">Colletotrichum lagenarium</name>
    <dbReference type="NCBI Taxonomy" id="1213857"/>
    <lineage>
        <taxon>Eukaryota</taxon>
        <taxon>Fungi</taxon>
        <taxon>Dikarya</taxon>
        <taxon>Ascomycota</taxon>
        <taxon>Pezizomycotina</taxon>
        <taxon>Sordariomycetes</taxon>
        <taxon>Hypocreomycetidae</taxon>
        <taxon>Glomerellales</taxon>
        <taxon>Glomerellaceae</taxon>
        <taxon>Colletotrichum</taxon>
        <taxon>Colletotrichum orbiculare species complex</taxon>
    </lineage>
</organism>
<dbReference type="Proteomes" id="UP000014480">
    <property type="component" value="Unassembled WGS sequence"/>
</dbReference>
<dbReference type="AlphaFoldDB" id="A0A484FLC9"/>
<sequence>MGDPGGFYDRLTQRHPAVRQVDVQRTNRDFRDGRPSPPQALAIHYLPYLAMQEPKQIDRSQRQVHTSSACFCCWLFPTT</sequence>
<dbReference type="EMBL" id="AMCV02000020">
    <property type="protein sequence ID" value="TDZ19249.1"/>
    <property type="molecule type" value="Genomic_DNA"/>
</dbReference>
<keyword evidence="2" id="KW-1185">Reference proteome</keyword>
<name>A0A484FLC9_COLOR</name>
<reference evidence="2" key="2">
    <citation type="journal article" date="2019" name="Mol. Plant Microbe Interact.">
        <title>Genome sequence resources for four phytopathogenic fungi from the Colletotrichum orbiculare species complex.</title>
        <authorList>
            <person name="Gan P."/>
            <person name="Tsushima A."/>
            <person name="Narusaka M."/>
            <person name="Narusaka Y."/>
            <person name="Takano Y."/>
            <person name="Kubo Y."/>
            <person name="Shirasu K."/>
        </authorList>
    </citation>
    <scope>GENOME REANNOTATION</scope>
    <source>
        <strain evidence="2">104-T / ATCC 96160 / CBS 514.97 / LARS 414 / MAFF 240422</strain>
    </source>
</reference>
<comment type="caution">
    <text evidence="1">The sequence shown here is derived from an EMBL/GenBank/DDBJ whole genome shotgun (WGS) entry which is preliminary data.</text>
</comment>
<gene>
    <name evidence="1" type="ORF">Cob_v007856</name>
</gene>
<protein>
    <submittedName>
        <fullName evidence="1">Uncharacterized protein</fullName>
    </submittedName>
</protein>
<proteinExistence type="predicted"/>
<evidence type="ECO:0000313" key="2">
    <source>
        <dbReference type="Proteomes" id="UP000014480"/>
    </source>
</evidence>
<evidence type="ECO:0000313" key="1">
    <source>
        <dbReference type="EMBL" id="TDZ19249.1"/>
    </source>
</evidence>